<evidence type="ECO:0000256" key="4">
    <source>
        <dbReference type="PIRSR" id="PIRSR601765-1"/>
    </source>
</evidence>
<dbReference type="GO" id="GO:0008270">
    <property type="term" value="F:zinc ion binding"/>
    <property type="evidence" value="ECO:0007669"/>
    <property type="project" value="UniProtKB-UniRule"/>
</dbReference>
<name>A0A517L031_9PEZI</name>
<dbReference type="SMART" id="SM00947">
    <property type="entry name" value="Pro_CA"/>
    <property type="match status" value="1"/>
</dbReference>
<organism evidence="6 7">
    <name type="scientific">Venturia effusa</name>
    <dbReference type="NCBI Taxonomy" id="50376"/>
    <lineage>
        <taxon>Eukaryota</taxon>
        <taxon>Fungi</taxon>
        <taxon>Dikarya</taxon>
        <taxon>Ascomycota</taxon>
        <taxon>Pezizomycotina</taxon>
        <taxon>Dothideomycetes</taxon>
        <taxon>Pleosporomycetidae</taxon>
        <taxon>Venturiales</taxon>
        <taxon>Venturiaceae</taxon>
        <taxon>Venturia</taxon>
    </lineage>
</organism>
<evidence type="ECO:0000313" key="6">
    <source>
        <dbReference type="EMBL" id="QDS68985.1"/>
    </source>
</evidence>
<dbReference type="PANTHER" id="PTHR43175">
    <property type="entry name" value="CARBONIC ANHYDRASE"/>
    <property type="match status" value="1"/>
</dbReference>
<proteinExistence type="inferred from homology"/>
<dbReference type="STRING" id="50376.A0A517L031"/>
<feature type="binding site" evidence="4">
    <location>
        <position position="97"/>
    </location>
    <ligand>
        <name>Zn(2+)</name>
        <dbReference type="ChEBI" id="CHEBI:29105"/>
    </ligand>
</feature>
<keyword evidence="2 4" id="KW-0479">Metal-binding</keyword>
<comment type="function">
    <text evidence="5">Reversible hydration of carbon dioxide.</text>
</comment>
<gene>
    <name evidence="6" type="ORF">FKW77_009250</name>
</gene>
<dbReference type="GO" id="GO:0004089">
    <property type="term" value="F:carbonate dehydratase activity"/>
    <property type="evidence" value="ECO:0007669"/>
    <property type="project" value="UniProtKB-UniRule"/>
</dbReference>
<dbReference type="InterPro" id="IPR001765">
    <property type="entry name" value="Carbonic_anhydrase"/>
</dbReference>
<accession>A0A517L031</accession>
<keyword evidence="7" id="KW-1185">Reference proteome</keyword>
<dbReference type="Gene3D" id="3.40.1050.10">
    <property type="entry name" value="Carbonic anhydrase"/>
    <property type="match status" value="1"/>
</dbReference>
<keyword evidence="5" id="KW-0456">Lyase</keyword>
<dbReference type="EMBL" id="CP042186">
    <property type="protein sequence ID" value="QDS68985.1"/>
    <property type="molecule type" value="Genomic_DNA"/>
</dbReference>
<feature type="binding site" evidence="4">
    <location>
        <position position="45"/>
    </location>
    <ligand>
        <name>Zn(2+)</name>
        <dbReference type="ChEBI" id="CHEBI:29105"/>
    </ligand>
</feature>
<comment type="cofactor">
    <cofactor evidence="4">
        <name>Zn(2+)</name>
        <dbReference type="ChEBI" id="CHEBI:29105"/>
    </cofactor>
    <text evidence="4">Binds 1 zinc ion per subunit.</text>
</comment>
<protein>
    <recommendedName>
        <fullName evidence="5">Carbonic anhydrase</fullName>
        <ecNumber evidence="5">4.2.1.1</ecNumber>
    </recommendedName>
    <alternativeName>
        <fullName evidence="5">Carbonate dehydratase</fullName>
    </alternativeName>
</protein>
<dbReference type="PANTHER" id="PTHR43175:SF3">
    <property type="entry name" value="CARBON DISULFIDE HYDROLASE"/>
    <property type="match status" value="1"/>
</dbReference>
<evidence type="ECO:0000256" key="5">
    <source>
        <dbReference type="RuleBase" id="RU003956"/>
    </source>
</evidence>
<comment type="catalytic activity">
    <reaction evidence="5">
        <text>hydrogencarbonate + H(+) = CO2 + H2O</text>
        <dbReference type="Rhea" id="RHEA:10748"/>
        <dbReference type="ChEBI" id="CHEBI:15377"/>
        <dbReference type="ChEBI" id="CHEBI:15378"/>
        <dbReference type="ChEBI" id="CHEBI:16526"/>
        <dbReference type="ChEBI" id="CHEBI:17544"/>
        <dbReference type="EC" id="4.2.1.1"/>
    </reaction>
</comment>
<reference evidence="6 7" key="1">
    <citation type="submission" date="2019-07" db="EMBL/GenBank/DDBJ databases">
        <title>Finished genome of Venturia effusa.</title>
        <authorList>
            <person name="Young C.A."/>
            <person name="Cox M.P."/>
            <person name="Ganley A.R.D."/>
            <person name="David W.J."/>
        </authorList>
    </citation>
    <scope>NUCLEOTIDE SEQUENCE [LARGE SCALE GENOMIC DNA]</scope>
    <source>
        <strain evidence="7">albino</strain>
    </source>
</reference>
<dbReference type="Pfam" id="PF00484">
    <property type="entry name" value="Pro_CA"/>
    <property type="match status" value="1"/>
</dbReference>
<dbReference type="Proteomes" id="UP000316270">
    <property type="component" value="Chromosome 2"/>
</dbReference>
<feature type="binding site" evidence="4">
    <location>
        <position position="100"/>
    </location>
    <ligand>
        <name>Zn(2+)</name>
        <dbReference type="ChEBI" id="CHEBI:29105"/>
    </ligand>
</feature>
<feature type="binding site" evidence="4">
    <location>
        <position position="47"/>
    </location>
    <ligand>
        <name>Zn(2+)</name>
        <dbReference type="ChEBI" id="CHEBI:29105"/>
    </ligand>
</feature>
<dbReference type="EC" id="4.2.1.1" evidence="5"/>
<evidence type="ECO:0000256" key="3">
    <source>
        <dbReference type="ARBA" id="ARBA00022833"/>
    </source>
</evidence>
<keyword evidence="3 4" id="KW-0862">Zinc</keyword>
<dbReference type="SUPFAM" id="SSF53056">
    <property type="entry name" value="beta-carbonic anhydrase, cab"/>
    <property type="match status" value="1"/>
</dbReference>
<comment type="similarity">
    <text evidence="1 5">Belongs to the beta-class carbonic anhydrase family.</text>
</comment>
<dbReference type="AlphaFoldDB" id="A0A517L031"/>
<dbReference type="OrthoDB" id="10248475at2759"/>
<evidence type="ECO:0000256" key="2">
    <source>
        <dbReference type="ARBA" id="ARBA00022723"/>
    </source>
</evidence>
<dbReference type="InterPro" id="IPR036874">
    <property type="entry name" value="Carbonic_anhydrase_sf"/>
</dbReference>
<evidence type="ECO:0000256" key="1">
    <source>
        <dbReference type="ARBA" id="ARBA00006217"/>
    </source>
</evidence>
<evidence type="ECO:0000313" key="7">
    <source>
        <dbReference type="Proteomes" id="UP000316270"/>
    </source>
</evidence>
<sequence length="176" mass="19671">MAEKITVEELLARNKKVMTSHKPNPTFQYLAENHIAVGKTLVISCADPRSDPAYILDLNFGETAILRNAGGQVKPLLNDILALDNLLLVNQVMIIHHTDCGATHFTNEQVRGVVLSRDPEAKVENEDYGEISDLPASVVRDVEFLKESTLVRRELKEMIRGFLYNIETGELGEITE</sequence>